<accession>A0A9Q8CMQ5</accession>
<dbReference type="RefSeq" id="WP_133417092.1">
    <property type="nucleotide sequence ID" value="NZ_SCWD01000001.1"/>
</dbReference>
<sequence length="174" mass="19541">MLNRMGWLLFTVLAAVNLLVLIWLTQTLNAEPESAPILDTSRPGQIVLPPVLIQNVIAEKSTEDVQLELKGDRLAIKHQSSFMGLNIKTNILTAPSVISDNKLRLKITDINIAGLKLSDEQQLKLIKEFAHLPEGIELDVKNKCFYYQLEPVKVAGRQLTLTDIDSEGWHFDLD</sequence>
<dbReference type="Pfam" id="PF09911">
    <property type="entry name" value="DUF2140"/>
    <property type="match status" value="1"/>
</dbReference>
<proteinExistence type="predicted"/>
<evidence type="ECO:0000313" key="1">
    <source>
        <dbReference type="EMBL" id="TDM04231.1"/>
    </source>
</evidence>
<reference evidence="1 2" key="1">
    <citation type="submission" date="2019-01" db="EMBL/GenBank/DDBJ databases">
        <title>Draft genome sequences of the type strains of six Macrococcus species.</title>
        <authorList>
            <person name="Mazhar S."/>
            <person name="Altermann E."/>
            <person name="Hill C."/>
            <person name="Mcauliffe O."/>
        </authorList>
    </citation>
    <scope>NUCLEOTIDE SEQUENCE [LARGE SCALE GENOMIC DNA]</scope>
    <source>
        <strain evidence="1 2">ATCC 51828</strain>
    </source>
</reference>
<dbReference type="AlphaFoldDB" id="A0A9Q8CMQ5"/>
<gene>
    <name evidence="1" type="ORF">ERX40_03425</name>
</gene>
<organism evidence="1 2">
    <name type="scientific">Macrococcus carouselicus</name>
    <dbReference type="NCBI Taxonomy" id="69969"/>
    <lineage>
        <taxon>Bacteria</taxon>
        <taxon>Bacillati</taxon>
        <taxon>Bacillota</taxon>
        <taxon>Bacilli</taxon>
        <taxon>Bacillales</taxon>
        <taxon>Staphylococcaceae</taxon>
        <taxon>Macrococcus</taxon>
    </lineage>
</organism>
<protein>
    <submittedName>
        <fullName evidence="1">DUF2140 family protein</fullName>
    </submittedName>
</protein>
<dbReference type="EMBL" id="SCWD01000001">
    <property type="protein sequence ID" value="TDM04231.1"/>
    <property type="molecule type" value="Genomic_DNA"/>
</dbReference>
<name>A0A9Q8CMQ5_9STAP</name>
<dbReference type="InterPro" id="IPR018672">
    <property type="entry name" value="DUF2140"/>
</dbReference>
<comment type="caution">
    <text evidence="1">The sequence shown here is derived from an EMBL/GenBank/DDBJ whole genome shotgun (WGS) entry which is preliminary data.</text>
</comment>
<evidence type="ECO:0000313" key="2">
    <source>
        <dbReference type="Proteomes" id="UP000295280"/>
    </source>
</evidence>
<dbReference type="Proteomes" id="UP000295280">
    <property type="component" value="Unassembled WGS sequence"/>
</dbReference>
<dbReference type="OrthoDB" id="2417693at2"/>
<keyword evidence="2" id="KW-1185">Reference proteome</keyword>